<keyword evidence="5 7" id="KW-1133">Transmembrane helix</keyword>
<dbReference type="AlphaFoldDB" id="A0A5S9IQ49"/>
<evidence type="ECO:0000259" key="8">
    <source>
        <dbReference type="PROSITE" id="PS50850"/>
    </source>
</evidence>
<feature type="domain" description="Major facilitator superfamily (MFS) profile" evidence="8">
    <location>
        <begin position="8"/>
        <end position="397"/>
    </location>
</feature>
<comment type="subcellular location">
    <subcellularLocation>
        <location evidence="1">Cell membrane</location>
        <topology evidence="1">Multi-pass membrane protein</topology>
    </subcellularLocation>
</comment>
<evidence type="ECO:0000256" key="7">
    <source>
        <dbReference type="SAM" id="Phobius"/>
    </source>
</evidence>
<dbReference type="PANTHER" id="PTHR43266">
    <property type="entry name" value="MACROLIDE-EFFLUX PROTEIN"/>
    <property type="match status" value="1"/>
</dbReference>
<dbReference type="CDD" id="cd06173">
    <property type="entry name" value="MFS_MefA_like"/>
    <property type="match status" value="1"/>
</dbReference>
<dbReference type="PROSITE" id="PS50850">
    <property type="entry name" value="MFS"/>
    <property type="match status" value="1"/>
</dbReference>
<name>A0A5S9IQ49_UABAM</name>
<feature type="transmembrane region" description="Helical" evidence="7">
    <location>
        <begin position="12"/>
        <end position="34"/>
    </location>
</feature>
<dbReference type="PANTHER" id="PTHR43266:SF2">
    <property type="entry name" value="MAJOR FACILITATOR SUPERFAMILY (MFS) PROFILE DOMAIN-CONTAINING PROTEIN"/>
    <property type="match status" value="1"/>
</dbReference>
<dbReference type="EMBL" id="AP019860">
    <property type="protein sequence ID" value="BBM85647.1"/>
    <property type="molecule type" value="Genomic_DNA"/>
</dbReference>
<feature type="transmembrane region" description="Helical" evidence="7">
    <location>
        <begin position="310"/>
        <end position="331"/>
    </location>
</feature>
<feature type="transmembrane region" description="Helical" evidence="7">
    <location>
        <begin position="285"/>
        <end position="304"/>
    </location>
</feature>
<dbReference type="Pfam" id="PF05977">
    <property type="entry name" value="MFS_3"/>
    <property type="match status" value="1"/>
</dbReference>
<dbReference type="KEGG" id="uam:UABAM_04021"/>
<sequence length="397" mass="43979">MKILANRNITFLFLGQVISQSGNSIFRIGLLWIVLELTGSKTITGIMAMASFLPSLFFSIPAGAVVDRFCKRNIMRLMDVLRFFLVILIPICYFFGQLNIYFLAVITFLTAAATTLFFPARDALIPEIANEEELGFANTIIQTSWQFAVLLGPALGALLLHYVGEIHLFTADAVTYLISFIAISCIAPQQKSIAKRETTALQDMKEGLNYVWQTPLIRAVIIITVFNNLFLMGPAIVGIPIFVKEALHLDVSHYAWAEASLAGGIIIGVPIMAWISRNAKHMGKVLLWGLIFDGLTHCPLFFATTFRQTAITLFIHSIFIPMVTVSRTTLIQQNIPRELHGRVFSIIYMCVIGTTALSTSLTGILAEYISINTIFLYSGMLCASAGVWGFCLGIHRH</sequence>
<protein>
    <submittedName>
        <fullName evidence="9">MFS transporter</fullName>
    </submittedName>
</protein>
<accession>A0A5S9IQ49</accession>
<feature type="transmembrane region" description="Helical" evidence="7">
    <location>
        <begin position="219"/>
        <end position="242"/>
    </location>
</feature>
<evidence type="ECO:0000256" key="2">
    <source>
        <dbReference type="ARBA" id="ARBA00022448"/>
    </source>
</evidence>
<dbReference type="Gene3D" id="1.20.1250.20">
    <property type="entry name" value="MFS general substrate transporter like domains"/>
    <property type="match status" value="1"/>
</dbReference>
<evidence type="ECO:0000313" key="9">
    <source>
        <dbReference type="EMBL" id="BBM85647.1"/>
    </source>
</evidence>
<feature type="transmembrane region" description="Helical" evidence="7">
    <location>
        <begin position="343"/>
        <end position="368"/>
    </location>
</feature>
<dbReference type="OrthoDB" id="9775268at2"/>
<dbReference type="GO" id="GO:0005886">
    <property type="term" value="C:plasma membrane"/>
    <property type="evidence" value="ECO:0007669"/>
    <property type="project" value="UniProtKB-SubCell"/>
</dbReference>
<gene>
    <name evidence="9" type="ORF">UABAM_04021</name>
</gene>
<evidence type="ECO:0000256" key="3">
    <source>
        <dbReference type="ARBA" id="ARBA00022475"/>
    </source>
</evidence>
<evidence type="ECO:0000313" key="10">
    <source>
        <dbReference type="Proteomes" id="UP000326354"/>
    </source>
</evidence>
<keyword evidence="6 7" id="KW-0472">Membrane</keyword>
<dbReference type="Proteomes" id="UP000326354">
    <property type="component" value="Chromosome"/>
</dbReference>
<keyword evidence="10" id="KW-1185">Reference proteome</keyword>
<dbReference type="GO" id="GO:0022857">
    <property type="term" value="F:transmembrane transporter activity"/>
    <property type="evidence" value="ECO:0007669"/>
    <property type="project" value="InterPro"/>
</dbReference>
<feature type="transmembrane region" description="Helical" evidence="7">
    <location>
        <begin position="166"/>
        <end position="187"/>
    </location>
</feature>
<evidence type="ECO:0000256" key="4">
    <source>
        <dbReference type="ARBA" id="ARBA00022692"/>
    </source>
</evidence>
<evidence type="ECO:0000256" key="6">
    <source>
        <dbReference type="ARBA" id="ARBA00023136"/>
    </source>
</evidence>
<keyword evidence="2" id="KW-0813">Transport</keyword>
<feature type="transmembrane region" description="Helical" evidence="7">
    <location>
        <begin position="46"/>
        <end position="65"/>
    </location>
</feature>
<dbReference type="InterPro" id="IPR020846">
    <property type="entry name" value="MFS_dom"/>
</dbReference>
<organism evidence="9 10">
    <name type="scientific">Uabimicrobium amorphum</name>
    <dbReference type="NCBI Taxonomy" id="2596890"/>
    <lineage>
        <taxon>Bacteria</taxon>
        <taxon>Pseudomonadati</taxon>
        <taxon>Planctomycetota</taxon>
        <taxon>Candidatus Uabimicrobiia</taxon>
        <taxon>Candidatus Uabimicrobiales</taxon>
        <taxon>Candidatus Uabimicrobiaceae</taxon>
        <taxon>Candidatus Uabimicrobium</taxon>
    </lineage>
</organism>
<keyword evidence="3" id="KW-1003">Cell membrane</keyword>
<evidence type="ECO:0000256" key="5">
    <source>
        <dbReference type="ARBA" id="ARBA00022989"/>
    </source>
</evidence>
<keyword evidence="4 7" id="KW-0812">Transmembrane</keyword>
<proteinExistence type="predicted"/>
<evidence type="ECO:0000256" key="1">
    <source>
        <dbReference type="ARBA" id="ARBA00004651"/>
    </source>
</evidence>
<feature type="transmembrane region" description="Helical" evidence="7">
    <location>
        <begin position="254"/>
        <end position="273"/>
    </location>
</feature>
<dbReference type="InterPro" id="IPR036259">
    <property type="entry name" value="MFS_trans_sf"/>
</dbReference>
<dbReference type="SUPFAM" id="SSF103473">
    <property type="entry name" value="MFS general substrate transporter"/>
    <property type="match status" value="1"/>
</dbReference>
<dbReference type="RefSeq" id="WP_151969738.1">
    <property type="nucleotide sequence ID" value="NZ_AP019860.1"/>
</dbReference>
<feature type="transmembrane region" description="Helical" evidence="7">
    <location>
        <begin position="374"/>
        <end position="394"/>
    </location>
</feature>
<reference evidence="9 10" key="1">
    <citation type="submission" date="2019-08" db="EMBL/GenBank/DDBJ databases">
        <title>Complete genome sequence of Candidatus Uab amorphum.</title>
        <authorList>
            <person name="Shiratori T."/>
            <person name="Suzuki S."/>
            <person name="Kakizawa Y."/>
            <person name="Ishida K."/>
        </authorList>
    </citation>
    <scope>NUCLEOTIDE SEQUENCE [LARGE SCALE GENOMIC DNA]</scope>
    <source>
        <strain evidence="9 10">SRT547</strain>
    </source>
</reference>
<dbReference type="InterPro" id="IPR010290">
    <property type="entry name" value="TM_effector"/>
</dbReference>